<evidence type="ECO:0000313" key="2">
    <source>
        <dbReference type="Proteomes" id="UP000828390"/>
    </source>
</evidence>
<reference evidence="1" key="1">
    <citation type="journal article" date="2019" name="bioRxiv">
        <title>The Genome of the Zebra Mussel, Dreissena polymorpha: A Resource for Invasive Species Research.</title>
        <authorList>
            <person name="McCartney M.A."/>
            <person name="Auch B."/>
            <person name="Kono T."/>
            <person name="Mallez S."/>
            <person name="Zhang Y."/>
            <person name="Obille A."/>
            <person name="Becker A."/>
            <person name="Abrahante J.E."/>
            <person name="Garbe J."/>
            <person name="Badalamenti J.P."/>
            <person name="Herman A."/>
            <person name="Mangelson H."/>
            <person name="Liachko I."/>
            <person name="Sullivan S."/>
            <person name="Sone E.D."/>
            <person name="Koren S."/>
            <person name="Silverstein K.A.T."/>
            <person name="Beckman K.B."/>
            <person name="Gohl D.M."/>
        </authorList>
    </citation>
    <scope>NUCLEOTIDE SEQUENCE</scope>
    <source>
        <strain evidence="1">Duluth1</strain>
        <tissue evidence="1">Whole animal</tissue>
    </source>
</reference>
<protein>
    <submittedName>
        <fullName evidence="1">Uncharacterized protein</fullName>
    </submittedName>
</protein>
<keyword evidence="2" id="KW-1185">Reference proteome</keyword>
<organism evidence="1 2">
    <name type="scientific">Dreissena polymorpha</name>
    <name type="common">Zebra mussel</name>
    <name type="synonym">Mytilus polymorpha</name>
    <dbReference type="NCBI Taxonomy" id="45954"/>
    <lineage>
        <taxon>Eukaryota</taxon>
        <taxon>Metazoa</taxon>
        <taxon>Spiralia</taxon>
        <taxon>Lophotrochozoa</taxon>
        <taxon>Mollusca</taxon>
        <taxon>Bivalvia</taxon>
        <taxon>Autobranchia</taxon>
        <taxon>Heteroconchia</taxon>
        <taxon>Euheterodonta</taxon>
        <taxon>Imparidentia</taxon>
        <taxon>Neoheterodontei</taxon>
        <taxon>Myida</taxon>
        <taxon>Dreissenoidea</taxon>
        <taxon>Dreissenidae</taxon>
        <taxon>Dreissena</taxon>
    </lineage>
</organism>
<reference evidence="1" key="2">
    <citation type="submission" date="2020-11" db="EMBL/GenBank/DDBJ databases">
        <authorList>
            <person name="McCartney M.A."/>
            <person name="Auch B."/>
            <person name="Kono T."/>
            <person name="Mallez S."/>
            <person name="Becker A."/>
            <person name="Gohl D.M."/>
            <person name="Silverstein K.A.T."/>
            <person name="Koren S."/>
            <person name="Bechman K.B."/>
            <person name="Herman A."/>
            <person name="Abrahante J.E."/>
            <person name="Garbe J."/>
        </authorList>
    </citation>
    <scope>NUCLEOTIDE SEQUENCE</scope>
    <source>
        <strain evidence="1">Duluth1</strain>
        <tissue evidence="1">Whole animal</tissue>
    </source>
</reference>
<accession>A0A9D4MKE4</accession>
<comment type="caution">
    <text evidence="1">The sequence shown here is derived from an EMBL/GenBank/DDBJ whole genome shotgun (WGS) entry which is preliminary data.</text>
</comment>
<evidence type="ECO:0000313" key="1">
    <source>
        <dbReference type="EMBL" id="KAH3877269.1"/>
    </source>
</evidence>
<name>A0A9D4MKE4_DREPO</name>
<dbReference type="EMBL" id="JAIWYP010000001">
    <property type="protein sequence ID" value="KAH3877269.1"/>
    <property type="molecule type" value="Genomic_DNA"/>
</dbReference>
<dbReference type="AlphaFoldDB" id="A0A9D4MKE4"/>
<sequence>MEISTEKSKIKVNSTITISADITVNGEKLKNVTCFKYLGANLSKDGTSTAEVRIELPLRPQRLQDRARC</sequence>
<proteinExistence type="predicted"/>
<gene>
    <name evidence="1" type="ORF">DPMN_001132</name>
</gene>
<dbReference type="Proteomes" id="UP000828390">
    <property type="component" value="Unassembled WGS sequence"/>
</dbReference>